<feature type="disulfide bond" evidence="16">
    <location>
        <begin position="350"/>
        <end position="379"/>
    </location>
</feature>
<evidence type="ECO:0000256" key="4">
    <source>
        <dbReference type="ARBA" id="ARBA00022614"/>
    </source>
</evidence>
<keyword evidence="4" id="KW-0433">Leucine-rich repeat</keyword>
<comment type="subcellular location">
    <subcellularLocation>
        <location evidence="1">Membrane</location>
        <topology evidence="1">Single-pass type I membrane protein</topology>
    </subcellularLocation>
</comment>
<dbReference type="Gene3D" id="3.80.10.10">
    <property type="entry name" value="Ribonuclease Inhibitor"/>
    <property type="match status" value="1"/>
</dbReference>
<evidence type="ECO:0000256" key="18">
    <source>
        <dbReference type="SAM" id="SignalP"/>
    </source>
</evidence>
<dbReference type="GeneID" id="111216599"/>
<evidence type="ECO:0000256" key="9">
    <source>
        <dbReference type="ARBA" id="ARBA00022989"/>
    </source>
</evidence>
<keyword evidence="6 18" id="KW-0732">Signal</keyword>
<evidence type="ECO:0000313" key="20">
    <source>
        <dbReference type="Ensembl" id="ENSSDUP00000024142.1"/>
    </source>
</evidence>
<comment type="function">
    <text evidence="15">Cooperates with LY96 to mediate the innate immune response to bacterial lipoproteins and other microbial cell wall components. Cooperates with TLR1 or TLR6 to mediate the innate immune response to bacterial lipoproteins or lipopeptides. Acts via MYD88 and TRAF6, leading to NF-kappa-B activation, cytokine secretion and the inflammatory response.</text>
</comment>
<organism evidence="20 21">
    <name type="scientific">Seriola dumerili</name>
    <name type="common">Greater amberjack</name>
    <name type="synonym">Caranx dumerili</name>
    <dbReference type="NCBI Taxonomy" id="41447"/>
    <lineage>
        <taxon>Eukaryota</taxon>
        <taxon>Metazoa</taxon>
        <taxon>Chordata</taxon>
        <taxon>Craniata</taxon>
        <taxon>Vertebrata</taxon>
        <taxon>Euteleostomi</taxon>
        <taxon>Actinopterygii</taxon>
        <taxon>Neopterygii</taxon>
        <taxon>Teleostei</taxon>
        <taxon>Neoteleostei</taxon>
        <taxon>Acanthomorphata</taxon>
        <taxon>Carangaria</taxon>
        <taxon>Carangiformes</taxon>
        <taxon>Carangidae</taxon>
        <taxon>Seriola</taxon>
    </lineage>
</organism>
<reference evidence="20" key="2">
    <citation type="submission" date="2025-09" db="UniProtKB">
        <authorList>
            <consortium name="Ensembl"/>
        </authorList>
    </citation>
    <scope>IDENTIFICATION</scope>
</reference>
<evidence type="ECO:0000256" key="11">
    <source>
        <dbReference type="ARBA" id="ARBA00023157"/>
    </source>
</evidence>
<evidence type="ECO:0000256" key="3">
    <source>
        <dbReference type="ARBA" id="ARBA00022588"/>
    </source>
</evidence>
<dbReference type="PANTHER" id="PTHR24365">
    <property type="entry name" value="TOLL-LIKE RECEPTOR"/>
    <property type="match status" value="1"/>
</dbReference>
<feature type="domain" description="TIR" evidence="19">
    <location>
        <begin position="636"/>
        <end position="779"/>
    </location>
</feature>
<dbReference type="InterPro" id="IPR001611">
    <property type="entry name" value="Leu-rich_rpt"/>
</dbReference>
<dbReference type="STRING" id="41447.ENSSDUP00000024142"/>
<evidence type="ECO:0000256" key="14">
    <source>
        <dbReference type="ARBA" id="ARBA00023198"/>
    </source>
</evidence>
<dbReference type="GO" id="GO:0002224">
    <property type="term" value="P:toll-like receptor signaling pathway"/>
    <property type="evidence" value="ECO:0007669"/>
    <property type="project" value="UniProtKB-UniRule"/>
</dbReference>
<keyword evidence="14 15" id="KW-0395">Inflammatory response</keyword>
<evidence type="ECO:0000256" key="13">
    <source>
        <dbReference type="ARBA" id="ARBA00023180"/>
    </source>
</evidence>
<keyword evidence="13" id="KW-0325">Glycoprotein</keyword>
<evidence type="ECO:0000313" key="21">
    <source>
        <dbReference type="Proteomes" id="UP000261420"/>
    </source>
</evidence>
<dbReference type="Proteomes" id="UP000261420">
    <property type="component" value="Unplaced"/>
</dbReference>
<dbReference type="InterPro" id="IPR000157">
    <property type="entry name" value="TIR_dom"/>
</dbReference>
<dbReference type="Pfam" id="PF13855">
    <property type="entry name" value="LRR_8"/>
    <property type="match status" value="2"/>
</dbReference>
<feature type="signal peptide" evidence="18">
    <location>
        <begin position="1"/>
        <end position="19"/>
    </location>
</feature>
<protein>
    <recommendedName>
        <fullName evidence="15">Toll-like receptor 2</fullName>
    </recommendedName>
</protein>
<keyword evidence="7" id="KW-0677">Repeat</keyword>
<accession>A0A3B4V0P6</accession>
<dbReference type="SUPFAM" id="SSF52058">
    <property type="entry name" value="L domain-like"/>
    <property type="match status" value="2"/>
</dbReference>
<dbReference type="SMART" id="SM00369">
    <property type="entry name" value="LRR_TYP"/>
    <property type="match status" value="7"/>
</dbReference>
<dbReference type="RefSeq" id="XP_022593889.1">
    <property type="nucleotide sequence ID" value="XM_022738168.1"/>
</dbReference>
<keyword evidence="12 15" id="KW-0675">Receptor</keyword>
<evidence type="ECO:0000256" key="5">
    <source>
        <dbReference type="ARBA" id="ARBA00022692"/>
    </source>
</evidence>
<dbReference type="GO" id="GO:0004888">
    <property type="term" value="F:transmembrane signaling receptor activity"/>
    <property type="evidence" value="ECO:0007669"/>
    <property type="project" value="InterPro"/>
</dbReference>
<evidence type="ECO:0000256" key="15">
    <source>
        <dbReference type="PIRNR" id="PIRNR037595"/>
    </source>
</evidence>
<feature type="disulfide bond" evidence="16">
    <location>
        <begin position="28"/>
        <end position="33"/>
    </location>
</feature>
<feature type="chain" id="PRO_5017309111" description="Toll-like receptor 2" evidence="18">
    <location>
        <begin position="20"/>
        <end position="800"/>
    </location>
</feature>
<keyword evidence="3 15" id="KW-0399">Innate immunity</keyword>
<dbReference type="PANTHER" id="PTHR24365:SF17">
    <property type="entry name" value="TOLL-LIKE RECEPTOR 2"/>
    <property type="match status" value="1"/>
</dbReference>
<evidence type="ECO:0000256" key="1">
    <source>
        <dbReference type="ARBA" id="ARBA00004479"/>
    </source>
</evidence>
<dbReference type="GO" id="GO:0045087">
    <property type="term" value="P:innate immune response"/>
    <property type="evidence" value="ECO:0007669"/>
    <property type="project" value="UniProtKB-UniRule"/>
</dbReference>
<keyword evidence="5 17" id="KW-0812">Transmembrane</keyword>
<dbReference type="Ensembl" id="ENSSDUT00000024596.1">
    <property type="protein sequence ID" value="ENSSDUP00000024142.1"/>
    <property type="gene ID" value="ENSSDUG00000017553.1"/>
</dbReference>
<dbReference type="InterPro" id="IPR017241">
    <property type="entry name" value="Toll-like_receptor"/>
</dbReference>
<evidence type="ECO:0000256" key="6">
    <source>
        <dbReference type="ARBA" id="ARBA00022729"/>
    </source>
</evidence>
<keyword evidence="11 16" id="KW-1015">Disulfide bond</keyword>
<dbReference type="InterPro" id="IPR003591">
    <property type="entry name" value="Leu-rich_rpt_typical-subtyp"/>
</dbReference>
<dbReference type="InterPro" id="IPR032675">
    <property type="entry name" value="LRR_dom_sf"/>
</dbReference>
<evidence type="ECO:0000256" key="7">
    <source>
        <dbReference type="ARBA" id="ARBA00022737"/>
    </source>
</evidence>
<feature type="disulfide bond" evidence="16">
    <location>
        <begin position="429"/>
        <end position="451"/>
    </location>
</feature>
<dbReference type="PROSITE" id="PS51450">
    <property type="entry name" value="LRR"/>
    <property type="match status" value="1"/>
</dbReference>
<dbReference type="Gene3D" id="3.40.50.10140">
    <property type="entry name" value="Toll/interleukin-1 receptor homology (TIR) domain"/>
    <property type="match status" value="1"/>
</dbReference>
<evidence type="ECO:0000256" key="12">
    <source>
        <dbReference type="ARBA" id="ARBA00023170"/>
    </source>
</evidence>
<comment type="similarity">
    <text evidence="2 15">Belongs to the Toll-like receptor family.</text>
</comment>
<keyword evidence="10 17" id="KW-0472">Membrane</keyword>
<dbReference type="Pfam" id="PF01582">
    <property type="entry name" value="TIR"/>
    <property type="match status" value="1"/>
</dbReference>
<feature type="transmembrane region" description="Helical" evidence="17">
    <location>
        <begin position="586"/>
        <end position="607"/>
    </location>
</feature>
<dbReference type="SUPFAM" id="SSF52200">
    <property type="entry name" value="Toll/Interleukin receptor TIR domain"/>
    <property type="match status" value="1"/>
</dbReference>
<dbReference type="GO" id="GO:0043235">
    <property type="term" value="C:receptor complex"/>
    <property type="evidence" value="ECO:0007669"/>
    <property type="project" value="TreeGrafter"/>
</dbReference>
<dbReference type="AlphaFoldDB" id="A0A3B4V0P6"/>
<dbReference type="PRINTS" id="PR01537">
    <property type="entry name" value="INTRLKN1R1F"/>
</dbReference>
<evidence type="ECO:0000256" key="17">
    <source>
        <dbReference type="SAM" id="Phobius"/>
    </source>
</evidence>
<dbReference type="GO" id="GO:0042497">
    <property type="term" value="F:triacyl lipopeptide binding"/>
    <property type="evidence" value="ECO:0007669"/>
    <property type="project" value="TreeGrafter"/>
</dbReference>
<dbReference type="GeneTree" id="ENSGT00940000156323"/>
<dbReference type="InterPro" id="IPR035897">
    <property type="entry name" value="Toll_tir_struct_dom_sf"/>
</dbReference>
<keyword evidence="9 17" id="KW-1133">Transmembrane helix</keyword>
<dbReference type="PROSITE" id="PS50104">
    <property type="entry name" value="TIR"/>
    <property type="match status" value="1"/>
</dbReference>
<evidence type="ECO:0000256" key="2">
    <source>
        <dbReference type="ARBA" id="ARBA00009634"/>
    </source>
</evidence>
<dbReference type="FunFam" id="3.40.50.10140:FF:000001">
    <property type="entry name" value="Toll-like receptor 2"/>
    <property type="match status" value="1"/>
</dbReference>
<evidence type="ECO:0000256" key="16">
    <source>
        <dbReference type="PIRSR" id="PIRSR037595-2"/>
    </source>
</evidence>
<reference evidence="20" key="1">
    <citation type="submission" date="2025-08" db="UniProtKB">
        <authorList>
            <consortium name="Ensembl"/>
        </authorList>
    </citation>
    <scope>IDENTIFICATION</scope>
</reference>
<proteinExistence type="inferred from homology"/>
<dbReference type="GO" id="GO:0005886">
    <property type="term" value="C:plasma membrane"/>
    <property type="evidence" value="ECO:0007669"/>
    <property type="project" value="TreeGrafter"/>
</dbReference>
<keyword evidence="8 15" id="KW-0391">Immunity</keyword>
<evidence type="ECO:0000256" key="10">
    <source>
        <dbReference type="ARBA" id="ARBA00023136"/>
    </source>
</evidence>
<sequence length="800" mass="91401">MKILTSLMFILLLMHQSFSLSTPQCHMCEQTSCNCSGQNLQKVPAAPSKLITELDISFNRLTTILKDDFLAYASLRSLIMTSNNIKTIQEQAFDPLINLEKLDLSLNQLDTLSAGWFKNLSTLRYLNLLGNKYVTLGQGNLFQPLKKLKTLHFGGPQLQSVRKNDFSGLSGLEELFFDGKNLLQYAIGGLREIGPISHVTLGLNGPFMTNLKLVIDVVSDVVHPNTTLTFTDTWLLLEYQISPFKVAYNRGTTGLIFKNVTMTVAACIALLNLLPDSNITMLALEDTTFFLTSLSHFTSIPDKYRLEVVVIKNVEVPQFYNFPAITFLEPLLKVVRRVSLLNSKLFAIPCESSADFSQLEYLDISDNIFSDLTLREMMCDGKGVLWSLQTINISRNDLRLINSQLFTKLENLKNIDMSGNVFHRIPETCKWPPNLRFLNLSSTHLTKVTSCLPESLHILDLSDNKLSVFNIKLPFLTELYISGNKIGSLPDSSLYPRLESISIQNNDLQTFSGNNLNDYKNLKRLEAAANTYVCSCEFVAFMTSDLVKHRVRIRDEFTLYICDSPDAVRGKSVADVRLSVFECHRALSFSLLCSGILVMFLLFLHLCHKYSVVWYIKMTLAYLKAKRKPKLKRGELEYDAFVSYSEMDSGWVEAHLVPELEQCEPPFRLCLHKRDFVPGGWIIDNIMDAIEKSHKTLFILSQHFVRSEWCKYELDYTHFRLFDQNDDTVVLILLEPIDKNTIPEKFCKLRRVMNSRTYLEWPDDDNQVARFWQSLRTAIKRPVTDNDGVNIFYQAGNVVF</sequence>
<dbReference type="PIRSF" id="PIRSF037595">
    <property type="entry name" value="Toll-like_receptor"/>
    <property type="match status" value="1"/>
</dbReference>
<evidence type="ECO:0000259" key="19">
    <source>
        <dbReference type="PROSITE" id="PS50104"/>
    </source>
</evidence>
<name>A0A3B4V0P6_SERDU</name>
<dbReference type="SMART" id="SM00255">
    <property type="entry name" value="TIR"/>
    <property type="match status" value="1"/>
</dbReference>
<evidence type="ECO:0000256" key="8">
    <source>
        <dbReference type="ARBA" id="ARBA00022859"/>
    </source>
</evidence>
<dbReference type="GO" id="GO:0006954">
    <property type="term" value="P:inflammatory response"/>
    <property type="evidence" value="ECO:0007669"/>
    <property type="project" value="UniProtKB-UniRule"/>
</dbReference>
<keyword evidence="21" id="KW-1185">Reference proteome</keyword>
<dbReference type="OMA" id="SCNCSRQ"/>